<gene>
    <name evidence="4" type="ORF">BDP81DRAFT_453117</name>
</gene>
<dbReference type="RefSeq" id="XP_060441194.1">
    <property type="nucleotide sequence ID" value="XM_060592802.1"/>
</dbReference>
<reference evidence="4" key="1">
    <citation type="submission" date="2021-06" db="EMBL/GenBank/DDBJ databases">
        <title>Comparative genomics, transcriptomics and evolutionary studies reveal genomic signatures of adaptation to plant cell wall in hemibiotrophic fungi.</title>
        <authorList>
            <consortium name="DOE Joint Genome Institute"/>
            <person name="Baroncelli R."/>
            <person name="Diaz J.F."/>
            <person name="Benocci T."/>
            <person name="Peng M."/>
            <person name="Battaglia E."/>
            <person name="Haridas S."/>
            <person name="Andreopoulos W."/>
            <person name="Labutti K."/>
            <person name="Pangilinan J."/>
            <person name="Floch G.L."/>
            <person name="Makela M.R."/>
            <person name="Henrissat B."/>
            <person name="Grigoriev I.V."/>
            <person name="Crouch J.A."/>
            <person name="De Vries R.P."/>
            <person name="Sukno S.A."/>
            <person name="Thon M.R."/>
        </authorList>
    </citation>
    <scope>NUCLEOTIDE SEQUENCE</scope>
    <source>
        <strain evidence="4">CBS 102054</strain>
    </source>
</reference>
<accession>A0AAJ0EAL2</accession>
<protein>
    <recommendedName>
        <fullName evidence="3">Nephrocystin 3-like N-terminal domain-containing protein</fullName>
    </recommendedName>
</protein>
<dbReference type="InterPro" id="IPR056884">
    <property type="entry name" value="NPHP3-like_N"/>
</dbReference>
<comment type="caution">
    <text evidence="4">The sequence shown here is derived from an EMBL/GenBank/DDBJ whole genome shotgun (WGS) entry which is preliminary data.</text>
</comment>
<keyword evidence="1" id="KW-0677">Repeat</keyword>
<organism evidence="4 5">
    <name type="scientific">Colletotrichum phormii</name>
    <dbReference type="NCBI Taxonomy" id="359342"/>
    <lineage>
        <taxon>Eukaryota</taxon>
        <taxon>Fungi</taxon>
        <taxon>Dikarya</taxon>
        <taxon>Ascomycota</taxon>
        <taxon>Pezizomycotina</taxon>
        <taxon>Sordariomycetes</taxon>
        <taxon>Hypocreomycetidae</taxon>
        <taxon>Glomerellales</taxon>
        <taxon>Glomerellaceae</taxon>
        <taxon>Colletotrichum</taxon>
        <taxon>Colletotrichum acutatum species complex</taxon>
    </lineage>
</organism>
<evidence type="ECO:0000256" key="2">
    <source>
        <dbReference type="SAM" id="MobiDB-lite"/>
    </source>
</evidence>
<evidence type="ECO:0000313" key="5">
    <source>
        <dbReference type="Proteomes" id="UP001243989"/>
    </source>
</evidence>
<dbReference type="PANTHER" id="PTHR10039">
    <property type="entry name" value="AMELOGENIN"/>
    <property type="match status" value="1"/>
</dbReference>
<dbReference type="SUPFAM" id="SSF52540">
    <property type="entry name" value="P-loop containing nucleoside triphosphate hydrolases"/>
    <property type="match status" value="1"/>
</dbReference>
<evidence type="ECO:0000313" key="4">
    <source>
        <dbReference type="EMBL" id="KAK1625199.1"/>
    </source>
</evidence>
<dbReference type="Pfam" id="PF24883">
    <property type="entry name" value="NPHP3_N"/>
    <property type="match status" value="1"/>
</dbReference>
<proteinExistence type="predicted"/>
<dbReference type="Proteomes" id="UP001243989">
    <property type="component" value="Unassembled WGS sequence"/>
</dbReference>
<dbReference type="InterPro" id="IPR027417">
    <property type="entry name" value="P-loop_NTPase"/>
</dbReference>
<keyword evidence="5" id="KW-1185">Reference proteome</keyword>
<dbReference type="PANTHER" id="PTHR10039:SF5">
    <property type="entry name" value="NACHT DOMAIN-CONTAINING PROTEIN"/>
    <property type="match status" value="1"/>
</dbReference>
<dbReference type="EMBL" id="JAHMHQ010000021">
    <property type="protein sequence ID" value="KAK1625199.1"/>
    <property type="molecule type" value="Genomic_DNA"/>
</dbReference>
<name>A0AAJ0EAL2_9PEZI</name>
<sequence>MGCGSTDLLPCCRYYSANPRSCLAKRREKTARTCSECPPRAQPTGSAVQQNEVLPNSLSPLSQTFLSDEKQQKTERVPVTPRDMAGAIGTAASVVGLVGALLKTVHEIRKAREHVKNPPKRLDDISSTLETISRYLKAIVEELHQLFKRLQEKIQRRKFPRFTKALVTQDADETEAAYISNRLANATAELGTRINVAVKLLEGINSKVHQDTNLSDFTDPEFLSNLSSVHSSIDAAYFRHFYQTSAKPFDCGELVRNLKDRKGKPFVFVDHETGLGHSMFTFSITLEAIQDHSSQRENPKTCTKWVLTGKLSDSLRERLSGLGREADTTEILLKASDVAAAFGLQEAIPRIIKTAAVWGNFMEHGVTAQAHFVNNDLSWFRYCKPAQSWCARPTDSRHDSRMLWLRKGPHSSLASNAVGFEVASGMLLDKEELPIVAYFSFATFEAGANQSPTSRQDFHEQTFQAQVAWCIVAQLLRRQYGPESSLAETLLRLPPMARETLISTCSAIGESKYPFKPTPDGNDPASPLGLTWSHLSEVTTVMSAYLEDITQDGKCVVLVLDGLEHQYQSACAKLVTWIDKLGHGVRALLCIDDTREFTTGGQPRWSEVTSNAPIVDKTTEWRECIESLKFDDMHQRRDQIADPLPAINQWLWETEEFQQWESSGKILWIMGRAGSGKSVLAKNIQQNFQRKVSNGDLSGDLLVCDWFYSARGPTFGAKDASMLRALTLSILSSDKKTVEPARAVYRARFDAGRQDHDWLLSELSDLFTALALSPSTPRTLAVVDALDESESVTESSSLKSTHENFDLLEMFTEIGGSQNSRVRFVLLSRPEFVISKTLSNCPQIRMEQYNDLDISIVIEGGIEKLRMAWRGAPDTGPTNFSKDSNASTNAHSRENPSSNNDLETQEKKLGEIRAHLETHAKGVILWVIRIIQQLLLLIENEIGFSTQNLMDSLIASPPEVEELYIKFLESLRGSRSTKELAKTKIILEWIVGSQRRASLRLIELREILAISNQLEMGKHEEFSHDSLDPHRMILYCGPFIEILDDQQRFRLDSRHEIGDAKQDWTIQLSHQTVNSFLQTPSRSGEFHIDPASAEGMVTTQTCRYLGIRASSPGQMCYQITAEGEGDPILALKVALAPLLRNSSLLATKQYAESTKRPFAKFALDVILKSCPDNEAIFGTLMTADSEGLASRDWVAVRWLTDMCFTPTFPGTILEPFIFFCCVHGQTEALKTFSTLKDECSGEYETRLMANGRSYQIICGAVEAFIKVREDNDTCLAARTLETLHTL</sequence>
<feature type="domain" description="Nephrocystin 3-like N-terminal" evidence="3">
    <location>
        <begin position="649"/>
        <end position="829"/>
    </location>
</feature>
<feature type="compositionally biased region" description="Polar residues" evidence="2">
    <location>
        <begin position="876"/>
        <end position="902"/>
    </location>
</feature>
<feature type="region of interest" description="Disordered" evidence="2">
    <location>
        <begin position="873"/>
        <end position="902"/>
    </location>
</feature>
<dbReference type="GeneID" id="85477664"/>
<evidence type="ECO:0000256" key="1">
    <source>
        <dbReference type="ARBA" id="ARBA00022737"/>
    </source>
</evidence>
<dbReference type="Gene3D" id="3.40.50.300">
    <property type="entry name" value="P-loop containing nucleotide triphosphate hydrolases"/>
    <property type="match status" value="1"/>
</dbReference>
<evidence type="ECO:0000259" key="3">
    <source>
        <dbReference type="Pfam" id="PF24883"/>
    </source>
</evidence>